<sequence>MADNPAQNIDLPEREELYTKFTEAVSSEGAEKQEQTGLRSKRLADGETGEPAADSATEDPEFIAEELAEANGEAAGVEEHSEKDTTLVSDFHKLTLVQRLWYYFLSLFTRKPVEVLFQQAQLYEVRQEIIRRNNELITYDHENKIYLVSSYLPERFNAVFKLSLEILPIINQVDRNLKFMQDIMAKLVFSGYKSNSGKSIRTDAENFISQKDFRRSIFMGDAVTRDKISNLMEDVSKRSEDLPLSLHKYSVQILKALYQFQKICYFPFSNFFHTFRTEMNHGNSIYSNILPQDAYESVNILYQLTQEIGPIEIDKSQFREIISSYFSIVRRRDTSSTLKKTAVHFLESFVDLQTTWNTFIKRIPLDYLLLFTAENPYLDISPVREISNEVLGNLPRQLEKVYQESVRENIEKLANELRESRTKYYFGKYLSNSQFGKSNYYNNNRSDLIPQKNGRDDGSGLFAHCEAFAYTQNFLRYFCAENIFKPLHVLSKGVFKSDNFVYNKIVEFLVGLENHKIKLDIIEQGLRPEHRVDTEIKEILMRIEHRSEGARDEYGTTIMNIDREIRFLIEQVINDLRDFGLNGLPAIENAIQDELYERKFGSFIPQFQYMKDYNNLNYAPLTPSGILELWSQYLSEFTLLLRDQLELECQSILGRMSSKIVTVRSRRR</sequence>
<organism evidence="2 3">
    <name type="scientific">Candidatus Haliotispira prima</name>
    <dbReference type="NCBI Taxonomy" id="3034016"/>
    <lineage>
        <taxon>Bacteria</taxon>
        <taxon>Pseudomonadati</taxon>
        <taxon>Spirochaetota</taxon>
        <taxon>Spirochaetia</taxon>
        <taxon>Spirochaetales</taxon>
        <taxon>Spirochaetaceae</taxon>
        <taxon>Candidatus Haliotispira</taxon>
    </lineage>
</organism>
<gene>
    <name evidence="2" type="ORF">P0082_05730</name>
</gene>
<dbReference type="Pfam" id="PF17239">
    <property type="entry name" value="DUF5312"/>
    <property type="match status" value="1"/>
</dbReference>
<evidence type="ECO:0000313" key="2">
    <source>
        <dbReference type="EMBL" id="WGK70360.1"/>
    </source>
</evidence>
<accession>A0ABY8ML68</accession>
<dbReference type="RefSeq" id="WP_326928571.1">
    <property type="nucleotide sequence ID" value="NZ_CP123443.1"/>
</dbReference>
<dbReference type="InterPro" id="IPR035196">
    <property type="entry name" value="DUF5312"/>
</dbReference>
<keyword evidence="3" id="KW-1185">Reference proteome</keyword>
<dbReference type="EMBL" id="CP123443">
    <property type="protein sequence ID" value="WGK70360.1"/>
    <property type="molecule type" value="Genomic_DNA"/>
</dbReference>
<dbReference type="Proteomes" id="UP001228690">
    <property type="component" value="Chromosome"/>
</dbReference>
<feature type="region of interest" description="Disordered" evidence="1">
    <location>
        <begin position="22"/>
        <end position="58"/>
    </location>
</feature>
<protein>
    <submittedName>
        <fullName evidence="2">DUF5312 family protein</fullName>
    </submittedName>
</protein>
<reference evidence="2 3" key="1">
    <citation type="submission" date="2023-04" db="EMBL/GenBank/DDBJ databases">
        <title>Spirochaete genome identified in red abalone sample constitutes a novel genus.</title>
        <authorList>
            <person name="Sharma S.P."/>
            <person name="Purcell C.M."/>
            <person name="Hyde J.R."/>
            <person name="Severin A.J."/>
        </authorList>
    </citation>
    <scope>NUCLEOTIDE SEQUENCE [LARGE SCALE GENOMIC DNA]</scope>
    <source>
        <strain evidence="2 3">SP-2023</strain>
    </source>
</reference>
<evidence type="ECO:0000256" key="1">
    <source>
        <dbReference type="SAM" id="MobiDB-lite"/>
    </source>
</evidence>
<proteinExistence type="predicted"/>
<evidence type="ECO:0000313" key="3">
    <source>
        <dbReference type="Proteomes" id="UP001228690"/>
    </source>
</evidence>
<name>A0ABY8ML68_9SPIO</name>